<dbReference type="EMBL" id="BK003031">
    <property type="protein sequence ID" value="DAA03231.1"/>
    <property type="molecule type" value="Genomic_DNA"/>
</dbReference>
<evidence type="ECO:0000256" key="1">
    <source>
        <dbReference type="SAM" id="MobiDB-lite"/>
    </source>
</evidence>
<feature type="region of interest" description="Disordered" evidence="1">
    <location>
        <begin position="1"/>
        <end position="20"/>
    </location>
</feature>
<organism evidence="2">
    <name type="scientific">Drosophila melanogaster</name>
    <name type="common">Fruit fly</name>
    <dbReference type="NCBI Taxonomy" id="7227"/>
    <lineage>
        <taxon>Eukaryota</taxon>
        <taxon>Metazoa</taxon>
        <taxon>Ecdysozoa</taxon>
        <taxon>Arthropoda</taxon>
        <taxon>Hexapoda</taxon>
        <taxon>Insecta</taxon>
        <taxon>Pterygota</taxon>
        <taxon>Neoptera</taxon>
        <taxon>Endopterygota</taxon>
        <taxon>Diptera</taxon>
        <taxon>Brachycera</taxon>
        <taxon>Muscomorpha</taxon>
        <taxon>Ephydroidea</taxon>
        <taxon>Drosophilidae</taxon>
        <taxon>Drosophila</taxon>
        <taxon>Sophophora</taxon>
    </lineage>
</organism>
<proteinExistence type="predicted"/>
<reference evidence="2" key="1">
    <citation type="journal article" date="2003" name="Genome Biol.">
        <title>An integrated gene annotation and transcriptional profiling approach towards the full gene content of the Drosophila genome.</title>
        <authorList>
            <person name="Hild M."/>
            <person name="Beckmann B."/>
            <person name="Haas S.A."/>
            <person name="Koch B."/>
            <person name="Solovyev V."/>
            <person name="Busold C."/>
            <person name="Fellenberg K."/>
            <person name="Boutros M."/>
            <person name="Vingron M."/>
            <person name="Sauer F."/>
            <person name="Hoheisel J.D."/>
            <person name="Paro R."/>
        </authorList>
    </citation>
    <scope>NUCLEOTIDE SEQUENCE</scope>
</reference>
<feature type="compositionally biased region" description="Basic and acidic residues" evidence="1">
    <location>
        <begin position="1"/>
        <end position="12"/>
    </location>
</feature>
<dbReference type="AlphaFoldDB" id="Q6IIN5"/>
<accession>Q6IIN5</accession>
<evidence type="ECO:0000313" key="2">
    <source>
        <dbReference type="EMBL" id="DAA03231.1"/>
    </source>
</evidence>
<name>Q6IIN5_DROME</name>
<gene>
    <name evidence="2" type="ORF">HDC17481</name>
</gene>
<sequence>MKIRDVQVRGEGKAQAQRENQGAGVIFHQVGGTAWCGRMAVPLWQSPRQLRMPGCRDARMAPATATSLHCLLLVLSGLNYATTASGTVTASAAASAAAAATVVTQQQQSPQQQQHPLQLRAAITESSIQTDCRCQCPSG</sequence>
<protein>
    <submittedName>
        <fullName evidence="2">HDC17481</fullName>
    </submittedName>
</protein>